<dbReference type="EMBL" id="LR798292">
    <property type="protein sequence ID" value="CAB5220884.1"/>
    <property type="molecule type" value="Genomic_DNA"/>
</dbReference>
<reference evidence="2" key="1">
    <citation type="submission" date="2020-05" db="EMBL/GenBank/DDBJ databases">
        <authorList>
            <person name="Chiriac C."/>
            <person name="Salcher M."/>
            <person name="Ghai R."/>
            <person name="Kavagutti S V."/>
        </authorList>
    </citation>
    <scope>NUCLEOTIDE SEQUENCE</scope>
</reference>
<proteinExistence type="predicted"/>
<gene>
    <name evidence="2" type="ORF">UFOVP244_50</name>
</gene>
<feature type="compositionally biased region" description="Polar residues" evidence="1">
    <location>
        <begin position="154"/>
        <end position="172"/>
    </location>
</feature>
<feature type="compositionally biased region" description="Gly residues" evidence="1">
    <location>
        <begin position="174"/>
        <end position="183"/>
    </location>
</feature>
<name>A0A6J7WXV2_9CAUD</name>
<evidence type="ECO:0000256" key="1">
    <source>
        <dbReference type="SAM" id="MobiDB-lite"/>
    </source>
</evidence>
<accession>A0A6J7WXV2</accession>
<feature type="region of interest" description="Disordered" evidence="1">
    <location>
        <begin position="124"/>
        <end position="183"/>
    </location>
</feature>
<feature type="region of interest" description="Disordered" evidence="1">
    <location>
        <begin position="1"/>
        <end position="23"/>
    </location>
</feature>
<protein>
    <submittedName>
        <fullName evidence="2">Uncharacterized protein</fullName>
    </submittedName>
</protein>
<feature type="compositionally biased region" description="Basic and acidic residues" evidence="1">
    <location>
        <begin position="1"/>
        <end position="10"/>
    </location>
</feature>
<sequence length="183" mass="19964">MAKKRSDTVEVKSQLLSQETADDIGSDDGMAAISEAVAVVNNAKIREAFLTLTNGEKYYAAFRRTMREEITNLITGNQDEKVGLLEDRIEQMGEDVEQLSEFVRSLTNERVFAVLDVISRNFGGKPIPPASSTQTKAQASAETADNVAPLAQAANETPTQRNDQVSTMTYSNPGRGGRLPGFY</sequence>
<evidence type="ECO:0000313" key="2">
    <source>
        <dbReference type="EMBL" id="CAB5220884.1"/>
    </source>
</evidence>
<feature type="compositionally biased region" description="Low complexity" evidence="1">
    <location>
        <begin position="130"/>
        <end position="144"/>
    </location>
</feature>
<organism evidence="2">
    <name type="scientific">uncultured Caudovirales phage</name>
    <dbReference type="NCBI Taxonomy" id="2100421"/>
    <lineage>
        <taxon>Viruses</taxon>
        <taxon>Duplodnaviria</taxon>
        <taxon>Heunggongvirae</taxon>
        <taxon>Uroviricota</taxon>
        <taxon>Caudoviricetes</taxon>
        <taxon>Peduoviridae</taxon>
        <taxon>Maltschvirus</taxon>
        <taxon>Maltschvirus maltsch</taxon>
    </lineage>
</organism>